<dbReference type="Gene3D" id="2.130.10.30">
    <property type="entry name" value="Regulator of chromosome condensation 1/beta-lactamase-inhibitor protein II"/>
    <property type="match status" value="1"/>
</dbReference>
<protein>
    <submittedName>
        <fullName evidence="3">X-linked retinitis pigmentosa GTPase regulator</fullName>
    </submittedName>
</protein>
<evidence type="ECO:0000256" key="1">
    <source>
        <dbReference type="ARBA" id="ARBA00022737"/>
    </source>
</evidence>
<dbReference type="Pfam" id="PF00415">
    <property type="entry name" value="RCC1"/>
    <property type="match status" value="1"/>
</dbReference>
<dbReference type="PROSITE" id="PS50012">
    <property type="entry name" value="RCC1_3"/>
    <property type="match status" value="2"/>
</dbReference>
<feature type="repeat" description="RCC1" evidence="2">
    <location>
        <begin position="55"/>
        <end position="106"/>
    </location>
</feature>
<dbReference type="InterPro" id="IPR000408">
    <property type="entry name" value="Reg_chr_condens"/>
</dbReference>
<keyword evidence="1" id="KW-0677">Repeat</keyword>
<comment type="caution">
    <text evidence="3">The sequence shown here is derived from an EMBL/GenBank/DDBJ whole genome shotgun (WGS) entry which is preliminary data.</text>
</comment>
<keyword evidence="4" id="KW-1185">Reference proteome</keyword>
<gene>
    <name evidence="3" type="primary">Rpgr</name>
    <name evidence="3" type="ORF">TNCT_505311</name>
</gene>
<dbReference type="InterPro" id="IPR051210">
    <property type="entry name" value="Ub_ligase/GEF_domain"/>
</dbReference>
<accession>A0A8X6H402</accession>
<feature type="repeat" description="RCC1" evidence="2">
    <location>
        <begin position="13"/>
        <end position="54"/>
    </location>
</feature>
<name>A0A8X6H402_TRICU</name>
<dbReference type="PANTHER" id="PTHR22870">
    <property type="entry name" value="REGULATOR OF CHROMOSOME CONDENSATION"/>
    <property type="match status" value="1"/>
</dbReference>
<reference evidence="3" key="1">
    <citation type="submission" date="2020-07" db="EMBL/GenBank/DDBJ databases">
        <title>Multicomponent nature underlies the extraordinary mechanical properties of spider dragline silk.</title>
        <authorList>
            <person name="Kono N."/>
            <person name="Nakamura H."/>
            <person name="Mori M."/>
            <person name="Yoshida Y."/>
            <person name="Ohtoshi R."/>
            <person name="Malay A.D."/>
            <person name="Moran D.A.P."/>
            <person name="Tomita M."/>
            <person name="Numata K."/>
            <person name="Arakawa K."/>
        </authorList>
    </citation>
    <scope>NUCLEOTIDE SEQUENCE</scope>
</reference>
<organism evidence="3 4">
    <name type="scientific">Trichonephila clavata</name>
    <name type="common">Joro spider</name>
    <name type="synonym">Nephila clavata</name>
    <dbReference type="NCBI Taxonomy" id="2740835"/>
    <lineage>
        <taxon>Eukaryota</taxon>
        <taxon>Metazoa</taxon>
        <taxon>Ecdysozoa</taxon>
        <taxon>Arthropoda</taxon>
        <taxon>Chelicerata</taxon>
        <taxon>Arachnida</taxon>
        <taxon>Araneae</taxon>
        <taxon>Araneomorphae</taxon>
        <taxon>Entelegynae</taxon>
        <taxon>Araneoidea</taxon>
        <taxon>Nephilidae</taxon>
        <taxon>Trichonephila</taxon>
    </lineage>
</organism>
<dbReference type="AlphaFoldDB" id="A0A8X6H402"/>
<dbReference type="Proteomes" id="UP000887116">
    <property type="component" value="Unassembled WGS sequence"/>
</dbReference>
<evidence type="ECO:0000313" key="3">
    <source>
        <dbReference type="EMBL" id="GFR16622.1"/>
    </source>
</evidence>
<evidence type="ECO:0000313" key="4">
    <source>
        <dbReference type="Proteomes" id="UP000887116"/>
    </source>
</evidence>
<sequence length="141" mass="15109">MAADVDSDVPDWGAAFTFGRSRFSDNLAGKFWIKDDPILQIACGDEHTAILTASGRLFTFGSNEWGQLGHGHTKTISKPSFVKALKGERVTVIACGRSHTLVATGSADEQPVHLAPVRVQGLEGITIKMLSGGADHSMPYR</sequence>
<dbReference type="OrthoDB" id="10253607at2759"/>
<dbReference type="EMBL" id="BMAO01027417">
    <property type="protein sequence ID" value="GFR16622.1"/>
    <property type="molecule type" value="Genomic_DNA"/>
</dbReference>
<dbReference type="SUPFAM" id="SSF50985">
    <property type="entry name" value="RCC1/BLIP-II"/>
    <property type="match status" value="1"/>
</dbReference>
<dbReference type="InterPro" id="IPR009091">
    <property type="entry name" value="RCC1/BLIP-II"/>
</dbReference>
<proteinExistence type="predicted"/>
<dbReference type="PANTHER" id="PTHR22870:SF408">
    <property type="entry name" value="OS09G0560450 PROTEIN"/>
    <property type="match status" value="1"/>
</dbReference>
<evidence type="ECO:0000256" key="2">
    <source>
        <dbReference type="PROSITE-ProRule" id="PRU00235"/>
    </source>
</evidence>